<feature type="repeat" description="PPR" evidence="1">
    <location>
        <begin position="389"/>
        <end position="423"/>
    </location>
</feature>
<dbReference type="RefSeq" id="XP_010697836.1">
    <property type="nucleotide sequence ID" value="XM_010699534.1"/>
</dbReference>
<feature type="chain" id="PRO_5001839010" evidence="2">
    <location>
        <begin position="17"/>
        <end position="1002"/>
    </location>
</feature>
<proteinExistence type="predicted"/>
<dbReference type="InterPro" id="IPR011990">
    <property type="entry name" value="TPR-like_helical_dom_sf"/>
</dbReference>
<feature type="repeat" description="PPR" evidence="1">
    <location>
        <begin position="920"/>
        <end position="954"/>
    </location>
</feature>
<gene>
    <name evidence="3" type="ORF">LPMP_180010</name>
</gene>
<dbReference type="GeneID" id="22573891"/>
<name>A0A088RMS4_LEIPA</name>
<sequence length="1002" mass="113249">MLRWSPQLLRLRLAGAFACTAPLHSRTGAFQPFSQRDEDDLLQVVKTKPRHVLRYVRQQVWRSRKRELQFRNTVTHLMILLQEFLRRQLVDPANASQIVEGVLEECVKYAQHDMAHLLFRALLRFRKYGCVITVNSIRCLFESYRNNDSGELMYQLAQEMKDVPELRPLCIAAYLFANREADAEALREGLSLTELGSEDVLALISGYEKLRRVEKLQEILQAVSGMSTDKIRTEVCSALFRAFFKLDDDTSFTQTLQVALEHKLPLSADVYATALRHKMRHVTSVEEIPAIEEELKELGYVPDATGDSIVITAYARLLHFGDRGSEELMLAKVDTLLSSVASRIQQGDPDMDISAAHIRAVIRGYGAAGRPEAIKSAWKRMQFHSLTNDVRIYNELLKWFALMGNVKDVLATKREMESNGVSPDAVTYTWVFRALGKYYPRHVEEYYAEMQERRVRPDIHLYTTLLGIFGDLGQTNTVEALLSELRKREEAGTVQLTPITFAVLIRIHGGDLDRAKALYAEAQQRNASDHPHVQTSMLHALAIHKGSTAGDVDEFLKTIPTWSTDVYNVLLHMYGKRMDRDRFDATLNKMKSEAVAMNDVTFGTLITAFARWGEGEKVNEVIQLLKSHDGEISATFYSVLASSLSRMGNPEGVENAWEDLLASRLFPDTEVYNQFLSLYSRQNNMSKMQGVLDNMMKQVPPNPVTATTVLDMLGKSGRVSEMETLFDDMKSTPDTAPTSVTFHQVMNAYAKTGDVVKMGKIHEEFLEKGYTDNSVTYNILMDGHGRAKAYEQLEELRQKRSAAGIAMDDITYCIMISAYGRSRLGKDVQRLFDEVTKEENRALLTKRVVWSAIDAFCRCNATPGIQRCEELLRALGGEGGTLSASDYCGLIPYYCRMGQMEKVEDVVRLLHEKGEAEALTYNALNAIARGYARTGRFDKTVETLHQIRDRNWVPDAATALQLSAAFLKTGLHEQAQQIIEWRRQYAKVAGSGVVTAIEHSEK</sequence>
<reference evidence="3 4" key="1">
    <citation type="journal article" date="2015" name="Sci. Rep.">
        <title>The genome of Leishmania panamensis: insights into genomics of the L. (Viannia) subgenus.</title>
        <authorList>
            <person name="Llanes A."/>
            <person name="Restrepo C.M."/>
            <person name="Vecchio G.D."/>
            <person name="Anguizola F.J."/>
            <person name="Lleonart R."/>
        </authorList>
    </citation>
    <scope>NUCLEOTIDE SEQUENCE [LARGE SCALE GENOMIC DNA]</scope>
    <source>
        <strain evidence="3 4">MHOM/PA/94/PSC-1</strain>
    </source>
</reference>
<dbReference type="FunFam" id="1.25.40.10:FF:002028">
    <property type="entry name" value="Kinetoplast polyadenylation/uridylation factor 1"/>
    <property type="match status" value="1"/>
</dbReference>
<organism evidence="3 4">
    <name type="scientific">Leishmania panamensis</name>
    <dbReference type="NCBI Taxonomy" id="5679"/>
    <lineage>
        <taxon>Eukaryota</taxon>
        <taxon>Discoba</taxon>
        <taxon>Euglenozoa</taxon>
        <taxon>Kinetoplastea</taxon>
        <taxon>Metakinetoplastina</taxon>
        <taxon>Trypanosomatida</taxon>
        <taxon>Trypanosomatidae</taxon>
        <taxon>Leishmaniinae</taxon>
        <taxon>Leishmania</taxon>
        <taxon>Leishmania guyanensis species complex</taxon>
    </lineage>
</organism>
<dbReference type="AlphaFoldDB" id="A0A088RMS4"/>
<evidence type="ECO:0000313" key="4">
    <source>
        <dbReference type="Proteomes" id="UP000063063"/>
    </source>
</evidence>
<keyword evidence="2" id="KW-0732">Signal</keyword>
<dbReference type="PANTHER" id="PTHR45613">
    <property type="entry name" value="PENTATRICOPEPTIDE REPEAT-CONTAINING PROTEIN"/>
    <property type="match status" value="1"/>
</dbReference>
<dbReference type="InterPro" id="IPR002885">
    <property type="entry name" value="PPR_rpt"/>
</dbReference>
<dbReference type="eggNOG" id="KOG4197">
    <property type="taxonomic scope" value="Eukaryota"/>
</dbReference>
<dbReference type="Proteomes" id="UP000063063">
    <property type="component" value="Chromosome 18"/>
</dbReference>
<keyword evidence="4" id="KW-1185">Reference proteome</keyword>
<feature type="repeat" description="PPR" evidence="1">
    <location>
        <begin position="702"/>
        <end position="732"/>
    </location>
</feature>
<feature type="signal peptide" evidence="2">
    <location>
        <begin position="1"/>
        <end position="16"/>
    </location>
</feature>
<dbReference type="FunFam" id="1.25.40.10:FF:001190">
    <property type="entry name" value="Kinetoplast_polyadenylation/uridylation_factor_1"/>
    <property type="match status" value="1"/>
</dbReference>
<evidence type="ECO:0000313" key="3">
    <source>
        <dbReference type="EMBL" id="AIN97183.1"/>
    </source>
</evidence>
<dbReference type="Pfam" id="PF13041">
    <property type="entry name" value="PPR_2"/>
    <property type="match status" value="2"/>
</dbReference>
<dbReference type="OrthoDB" id="185373at2759"/>
<dbReference type="PANTHER" id="PTHR45613:SF9">
    <property type="entry name" value="MITOCHONDRIAL GROUP I INTRON SPLICING FACTOR CCM1"/>
    <property type="match status" value="1"/>
</dbReference>
<dbReference type="VEuPathDB" id="TriTrypDB:LPMP_180010"/>
<dbReference type="Pfam" id="PF01535">
    <property type="entry name" value="PPR"/>
    <property type="match status" value="3"/>
</dbReference>
<dbReference type="NCBIfam" id="TIGR00756">
    <property type="entry name" value="PPR"/>
    <property type="match status" value="3"/>
</dbReference>
<dbReference type="KEGG" id="lpan:LPMP_180010"/>
<dbReference type="PROSITE" id="PS51375">
    <property type="entry name" value="PPR"/>
    <property type="match status" value="3"/>
</dbReference>
<evidence type="ECO:0000256" key="2">
    <source>
        <dbReference type="SAM" id="SignalP"/>
    </source>
</evidence>
<protein>
    <submittedName>
        <fullName evidence="3">Kinetoplast polyadenylation/uridylation factor, putative</fullName>
    </submittedName>
</protein>
<evidence type="ECO:0000256" key="1">
    <source>
        <dbReference type="PROSITE-ProRule" id="PRU00708"/>
    </source>
</evidence>
<dbReference type="VEuPathDB" id="TriTrypDB:LPAL13_180005200"/>
<dbReference type="EMBL" id="CP009387">
    <property type="protein sequence ID" value="AIN97183.1"/>
    <property type="molecule type" value="Genomic_DNA"/>
</dbReference>
<accession>A0A088RMS4</accession>
<dbReference type="Gene3D" id="1.25.40.10">
    <property type="entry name" value="Tetratricopeptide repeat domain"/>
    <property type="match status" value="5"/>
</dbReference>